<protein>
    <submittedName>
        <fullName evidence="3">Protein ImuB</fullName>
    </submittedName>
</protein>
<dbReference type="PANTHER" id="PTHR35369">
    <property type="entry name" value="BLR3025 PROTEIN-RELATED"/>
    <property type="match status" value="1"/>
</dbReference>
<evidence type="ECO:0000313" key="3">
    <source>
        <dbReference type="EMBL" id="TDW23007.1"/>
    </source>
</evidence>
<dbReference type="GO" id="GO:0006281">
    <property type="term" value="P:DNA repair"/>
    <property type="evidence" value="ECO:0007669"/>
    <property type="project" value="InterPro"/>
</dbReference>
<dbReference type="PANTHER" id="PTHR35369:SF2">
    <property type="entry name" value="BLR3025 PROTEIN"/>
    <property type="match status" value="1"/>
</dbReference>
<sequence>MGGRGLTRTMVIWVPDWPVAAAAVATGRSPDEPIVVLEKGKVLATSAAARAEGVRRGQRARDAQSRCPELVVLKYDPVIDARAFDPVIACLEAIMPGVQVIRPGMCALKARGPARFYGSEEAAAEKLLDRLETYDVPGGRVGIADGPFAAEQAARASSARIRVQVVPPGGSPEFLAPLSVDVLEQPELTDLLRRLGLRSLGAFAQLAGTEVLTRFGPSGAFAHRLACGYDDRPVTGRVVPPELTRTLDFEPSVDRVDQVAFAVRAIADELIARLTELGLVCTTLRVEVGTESGRIHEREWLHPRWFTAADVVDRVRWQLQGSGTATSELTSPVVRIRLIPDQADPVGAHVDGLWGGGPDERIHRALSRVQSMLGHGAVVSVVIGGGRGFAERQTLIPWGDPPVPARPPDQPWPGAITDARRWPTPAPTTIFPEPLAAEVFGVDGAKVSVSARGELSAPPAAFRLAPAPQVADSNKLHPITAWAGPWLSTERWWDPSTESRQARFQFQTADTRAWLFTLHQTTWQAQATYD</sequence>
<evidence type="ECO:0000259" key="2">
    <source>
        <dbReference type="PROSITE" id="PS50173"/>
    </source>
</evidence>
<dbReference type="Pfam" id="PF00817">
    <property type="entry name" value="IMS"/>
    <property type="match status" value="1"/>
</dbReference>
<name>A0A4R7ZXU8_9ACTN</name>
<dbReference type="InterPro" id="IPR043502">
    <property type="entry name" value="DNA/RNA_pol_sf"/>
</dbReference>
<proteinExistence type="predicted"/>
<dbReference type="InterPro" id="IPR050356">
    <property type="entry name" value="SulA_CellDiv_inhibitor"/>
</dbReference>
<comment type="caution">
    <text evidence="3">The sequence shown here is derived from an EMBL/GenBank/DDBJ whole genome shotgun (WGS) entry which is preliminary data.</text>
</comment>
<dbReference type="CDD" id="cd03468">
    <property type="entry name" value="PolY_like"/>
    <property type="match status" value="1"/>
</dbReference>
<dbReference type="InterPro" id="IPR001126">
    <property type="entry name" value="UmuC"/>
</dbReference>
<dbReference type="AlphaFoldDB" id="A0A4R7ZXU8"/>
<dbReference type="EMBL" id="SODF01000001">
    <property type="protein sequence ID" value="TDW23007.1"/>
    <property type="molecule type" value="Genomic_DNA"/>
</dbReference>
<feature type="domain" description="UmuC" evidence="2">
    <location>
        <begin position="31"/>
        <end position="101"/>
    </location>
</feature>
<dbReference type="PROSITE" id="PS50173">
    <property type="entry name" value="UMUC"/>
    <property type="match status" value="1"/>
</dbReference>
<evidence type="ECO:0000256" key="1">
    <source>
        <dbReference type="ARBA" id="ARBA00022763"/>
    </source>
</evidence>
<accession>A0A4R7ZXU8</accession>
<dbReference type="Gene3D" id="3.40.1170.60">
    <property type="match status" value="1"/>
</dbReference>
<organism evidence="3 4">
    <name type="scientific">Kribbella kalugense</name>
    <dbReference type="NCBI Taxonomy" id="2512221"/>
    <lineage>
        <taxon>Bacteria</taxon>
        <taxon>Bacillati</taxon>
        <taxon>Actinomycetota</taxon>
        <taxon>Actinomycetes</taxon>
        <taxon>Propionibacteriales</taxon>
        <taxon>Kribbellaceae</taxon>
        <taxon>Kribbella</taxon>
    </lineage>
</organism>
<keyword evidence="4" id="KW-1185">Reference proteome</keyword>
<dbReference type="SUPFAM" id="SSF56672">
    <property type="entry name" value="DNA/RNA polymerases"/>
    <property type="match status" value="1"/>
</dbReference>
<dbReference type="Proteomes" id="UP000295447">
    <property type="component" value="Unassembled WGS sequence"/>
</dbReference>
<gene>
    <name evidence="3" type="ORF">EV650_1857</name>
</gene>
<dbReference type="OrthoDB" id="5244088at2"/>
<evidence type="ECO:0000313" key="4">
    <source>
        <dbReference type="Proteomes" id="UP000295447"/>
    </source>
</evidence>
<keyword evidence="1" id="KW-0227">DNA damage</keyword>
<reference evidence="3 4" key="1">
    <citation type="submission" date="2019-03" db="EMBL/GenBank/DDBJ databases">
        <title>Genomic Encyclopedia of Type Strains, Phase III (KMG-III): the genomes of soil and plant-associated and newly described type strains.</title>
        <authorList>
            <person name="Whitman W."/>
        </authorList>
    </citation>
    <scope>NUCLEOTIDE SEQUENCE [LARGE SCALE GENOMIC DNA]</scope>
    <source>
        <strain evidence="3 4">VKM Ac-2570</strain>
    </source>
</reference>